<evidence type="ECO:0000313" key="3">
    <source>
        <dbReference type="Proteomes" id="UP000017842"/>
    </source>
</evidence>
<dbReference type="EMBL" id="AYLO01000144">
    <property type="protein sequence ID" value="ESS67826.1"/>
    <property type="molecule type" value="Genomic_DNA"/>
</dbReference>
<dbReference type="InterPro" id="IPR003779">
    <property type="entry name" value="CMD-like"/>
</dbReference>
<dbReference type="Pfam" id="PF02627">
    <property type="entry name" value="CMD"/>
    <property type="match status" value="1"/>
</dbReference>
<dbReference type="Proteomes" id="UP000017842">
    <property type="component" value="Unassembled WGS sequence"/>
</dbReference>
<dbReference type="PANTHER" id="PTHR35446:SF3">
    <property type="entry name" value="CMD DOMAIN-CONTAINING PROTEIN"/>
    <property type="match status" value="1"/>
</dbReference>
<dbReference type="SUPFAM" id="SSF69118">
    <property type="entry name" value="AhpD-like"/>
    <property type="match status" value="1"/>
</dbReference>
<protein>
    <recommendedName>
        <fullName evidence="1">Carboxymuconolactone decarboxylase-like domain-containing protein</fullName>
    </recommendedName>
</protein>
<dbReference type="InterPro" id="IPR004675">
    <property type="entry name" value="AhpD_core"/>
</dbReference>
<dbReference type="GO" id="GO:0051920">
    <property type="term" value="F:peroxiredoxin activity"/>
    <property type="evidence" value="ECO:0007669"/>
    <property type="project" value="InterPro"/>
</dbReference>
<evidence type="ECO:0000259" key="1">
    <source>
        <dbReference type="Pfam" id="PF02627"/>
    </source>
</evidence>
<comment type="caution">
    <text evidence="2">The sequence shown here is derived from an EMBL/GenBank/DDBJ whole genome shotgun (WGS) entry which is preliminary data.</text>
</comment>
<dbReference type="PATRIC" id="fig|1116472.3.peg.3706"/>
<sequence>MHKATVTLEPKTLANAADGAKEVLETAHSKLGFIPNLYGNMANSPGALVTYFSGYNQFREHSGFTPVEQEVVFLTISKENGCGYCIAAHSMIADKMSHVPAQVVMAIRNGEIIQDPKLAALSNFTRRLLQSRGLPIDSEVREFLQAGYKEEQILEIILGIAVKTISNYINHVFNTSIDPFFENYIWQEK</sequence>
<dbReference type="STRING" id="1116472.MGMO_157c00040"/>
<evidence type="ECO:0000313" key="2">
    <source>
        <dbReference type="EMBL" id="ESS67826.1"/>
    </source>
</evidence>
<dbReference type="eggNOG" id="COG2128">
    <property type="taxonomic scope" value="Bacteria"/>
</dbReference>
<dbReference type="InterPro" id="IPR029032">
    <property type="entry name" value="AhpD-like"/>
</dbReference>
<dbReference type="PANTHER" id="PTHR35446">
    <property type="entry name" value="SI:CH211-175M2.5"/>
    <property type="match status" value="1"/>
</dbReference>
<feature type="domain" description="Carboxymuconolactone decarboxylase-like" evidence="1">
    <location>
        <begin position="59"/>
        <end position="121"/>
    </location>
</feature>
<dbReference type="AlphaFoldDB" id="V5DK69"/>
<dbReference type="Gene3D" id="1.20.1290.10">
    <property type="entry name" value="AhpD-like"/>
    <property type="match status" value="1"/>
</dbReference>
<keyword evidence="3" id="KW-1185">Reference proteome</keyword>
<name>V5DK69_9GAMM</name>
<accession>V5DK69</accession>
<organism evidence="2 3">
    <name type="scientific">Methyloglobulus morosus KoM1</name>
    <dbReference type="NCBI Taxonomy" id="1116472"/>
    <lineage>
        <taxon>Bacteria</taxon>
        <taxon>Pseudomonadati</taxon>
        <taxon>Pseudomonadota</taxon>
        <taxon>Gammaproteobacteria</taxon>
        <taxon>Methylococcales</taxon>
        <taxon>Methylococcaceae</taxon>
        <taxon>Methyloglobulus</taxon>
    </lineage>
</organism>
<gene>
    <name evidence="2" type="ORF">MGMO_157c00040</name>
</gene>
<proteinExistence type="predicted"/>
<dbReference type="NCBIfam" id="TIGR00778">
    <property type="entry name" value="ahpD_dom"/>
    <property type="match status" value="1"/>
</dbReference>
<reference evidence="2 3" key="1">
    <citation type="journal article" date="2013" name="Genome Announc.">
        <title>Draft Genome Sequence of the Methanotrophic Gammaproteobacterium Methyloglobulus morosus DSM 22980 Strain KoM1.</title>
        <authorList>
            <person name="Poehlein A."/>
            <person name="Deutzmann J.S."/>
            <person name="Daniel R."/>
            <person name="Simeonova D.D."/>
        </authorList>
    </citation>
    <scope>NUCLEOTIDE SEQUENCE [LARGE SCALE GENOMIC DNA]</scope>
    <source>
        <strain evidence="2 3">KoM1</strain>
    </source>
</reference>